<dbReference type="OrthoDB" id="694355at2759"/>
<dbReference type="Gramene" id="TraesSYM7B03G04223330.1">
    <property type="protein sequence ID" value="TraesSYM7B03G04223330.1.CDS1"/>
    <property type="gene ID" value="TraesSYM7B03G04223330"/>
</dbReference>
<dbReference type="Gramene" id="TraesLAC7B03G04119290.1">
    <property type="protein sequence ID" value="TraesLAC7B03G04119290.1.CDS1"/>
    <property type="gene ID" value="TraesLAC7B03G04119290"/>
</dbReference>
<name>A0A3B6SP05_WHEAT</name>
<dbReference type="Gramene" id="TraesCS7B02G265100.1">
    <property type="protein sequence ID" value="TraesCS7B02G265100.1.cds1"/>
    <property type="gene ID" value="TraesCS7B02G265100"/>
</dbReference>
<dbReference type="Gramene" id="TraesCLE_scaffold_121113_01G000100.1">
    <property type="protein sequence ID" value="TraesCLE_scaffold_121113_01G000100.1"/>
    <property type="gene ID" value="TraesCLE_scaffold_121113_01G000100"/>
</dbReference>
<dbReference type="Gramene" id="TraesCAD_scaffold_001253_01G000100.1">
    <property type="protein sequence ID" value="TraesCAD_scaffold_001253_01G000100.1"/>
    <property type="gene ID" value="TraesCAD_scaffold_001253_01G000100"/>
</dbReference>
<reference evidence="1" key="1">
    <citation type="submission" date="2018-08" db="EMBL/GenBank/DDBJ databases">
        <authorList>
            <person name="Rossello M."/>
        </authorList>
    </citation>
    <scope>NUCLEOTIDE SEQUENCE [LARGE SCALE GENOMIC DNA]</scope>
    <source>
        <strain evidence="1">cv. Chinese Spring</strain>
    </source>
</reference>
<dbReference type="Gramene" id="TraesCS7B03G0728100.1">
    <property type="protein sequence ID" value="TraesCS7B03G0728100.1.CDS1"/>
    <property type="gene ID" value="TraesCS7B03G0728100"/>
</dbReference>
<gene>
    <name evidence="1" type="primary">LOC123161920</name>
</gene>
<dbReference type="OMA" id="CATSFEL"/>
<dbReference type="Gramene" id="TraesPARA_EIv1.0_2438430.1">
    <property type="protein sequence ID" value="TraesPARA_EIv1.0_2438430.1.CDS1"/>
    <property type="gene ID" value="TraesPARA_EIv1.0_2438430"/>
</dbReference>
<dbReference type="Gramene" id="TraesJAG7B03G04156310.1">
    <property type="protein sequence ID" value="TraesJAG7B03G04156310.1.CDS1"/>
    <property type="gene ID" value="TraesJAG7B03G04156310"/>
</dbReference>
<dbReference type="Gramene" id="TraesJUL7B03G04213180.1">
    <property type="protein sequence ID" value="TraesJUL7B03G04213180.1.CDS1"/>
    <property type="gene ID" value="TraesJUL7B03G04213180"/>
</dbReference>
<dbReference type="Gramene" id="TraesSTA7B03G04170100.1">
    <property type="protein sequence ID" value="TraesSTA7B03G04170100.1.CDS1"/>
    <property type="gene ID" value="TraesSTA7B03G04170100"/>
</dbReference>
<proteinExistence type="predicted"/>
<dbReference type="Gramene" id="TraesWEE_scaffold_086563_01G000100.1">
    <property type="protein sequence ID" value="TraesWEE_scaffold_086563_01G000100.1"/>
    <property type="gene ID" value="TraesWEE_scaffold_086563_01G000100"/>
</dbReference>
<dbReference type="Gramene" id="TraesNOR7B03G04220200.1">
    <property type="protein sequence ID" value="TraesNOR7B03G04220200.1.CDS1"/>
    <property type="gene ID" value="TraesNOR7B03G04220200"/>
</dbReference>
<reference evidence="1" key="2">
    <citation type="submission" date="2018-10" db="UniProtKB">
        <authorList>
            <consortium name="EnsemblPlants"/>
        </authorList>
    </citation>
    <scope>IDENTIFICATION</scope>
</reference>
<dbReference type="InterPro" id="IPR012871">
    <property type="entry name" value="DUF1668_ORYSA"/>
</dbReference>
<dbReference type="Gramene" id="TraesPARA_EIv1.0_2438430.2">
    <property type="protein sequence ID" value="TraesPARA_EIv1.0_2438430.2.CDS1"/>
    <property type="gene ID" value="TraesPARA_EIv1.0_2438430"/>
</dbReference>
<evidence type="ECO:0008006" key="3">
    <source>
        <dbReference type="Google" id="ProtNLM"/>
    </source>
</evidence>
<keyword evidence="2" id="KW-1185">Reference proteome</keyword>
<sequence>MMRRLLNVVVKNTSTGVHSVRRIDPYKHLFYESGGEPAASIANKTKDCALEMQTLSLPEPAVSFSPSPTTLPNMGGMDLFALLGSRGSEGRIVGANVAGESMLYDADERLFLHLPWINEPKGWNPVCLSIPIPGAAENSLYVMERYLGQSMDAYGSSEDYTVSCFEVLEHGPRTGGQEVREMHRGWRWRVLRPPPFVLEPDYQPSVIASYTSMVNKTNRCSTIYMSFEDTRTGTYSFDTSRNVEQWMHVGEWTLPFHGEAKYIPEFNLWFGFSADGHKHLCALDLSAMEDKQPPPILQHFEDPNPPEEEGWCATSCELVYLGDGKFCVAKTIEVDETSDEEFAVLTGVQILRGDDNGLRMIKHKSTCYSFVKDVINWVL</sequence>
<dbReference type="Gramene" id="TraesARI7B03G04117770.1">
    <property type="protein sequence ID" value="TraesARI7B03G04117770.1.CDS1"/>
    <property type="gene ID" value="TraesARI7B03G04117770"/>
</dbReference>
<dbReference type="Gramene" id="TraesMAC7B03G04169020.1">
    <property type="protein sequence ID" value="TraesMAC7B03G04169020.1.CDS1"/>
    <property type="gene ID" value="TraesMAC7B03G04169020"/>
</dbReference>
<dbReference type="Proteomes" id="UP000019116">
    <property type="component" value="Chromosome 7B"/>
</dbReference>
<protein>
    <recommendedName>
        <fullName evidence="3">DUF1618 domain-containing protein</fullName>
    </recommendedName>
</protein>
<dbReference type="PANTHER" id="PTHR33085">
    <property type="entry name" value="OS12G0113100 PROTEIN-RELATED"/>
    <property type="match status" value="1"/>
</dbReference>
<dbReference type="AlphaFoldDB" id="A0A3B6SP05"/>
<dbReference type="Gramene" id="TraesLDM7B03G04177310.1">
    <property type="protein sequence ID" value="TraesLDM7B03G04177310.1.CDS1"/>
    <property type="gene ID" value="TraesLDM7B03G04177310"/>
</dbReference>
<dbReference type="Pfam" id="PF07893">
    <property type="entry name" value="DUF1668"/>
    <property type="match status" value="1"/>
</dbReference>
<dbReference type="PANTHER" id="PTHR33085:SF119">
    <property type="entry name" value="DUF1618 DOMAIN-CONTAINING PROTEIN"/>
    <property type="match status" value="1"/>
</dbReference>
<evidence type="ECO:0000313" key="2">
    <source>
        <dbReference type="Proteomes" id="UP000019116"/>
    </source>
</evidence>
<organism evidence="1">
    <name type="scientific">Triticum aestivum</name>
    <name type="common">Wheat</name>
    <dbReference type="NCBI Taxonomy" id="4565"/>
    <lineage>
        <taxon>Eukaryota</taxon>
        <taxon>Viridiplantae</taxon>
        <taxon>Streptophyta</taxon>
        <taxon>Embryophyta</taxon>
        <taxon>Tracheophyta</taxon>
        <taxon>Spermatophyta</taxon>
        <taxon>Magnoliopsida</taxon>
        <taxon>Liliopsida</taxon>
        <taxon>Poales</taxon>
        <taxon>Poaceae</taxon>
        <taxon>BOP clade</taxon>
        <taxon>Pooideae</taxon>
        <taxon>Triticodae</taxon>
        <taxon>Triticeae</taxon>
        <taxon>Triticinae</taxon>
        <taxon>Triticum</taxon>
    </lineage>
</organism>
<evidence type="ECO:0000313" key="1">
    <source>
        <dbReference type="EnsemblPlants" id="TraesCS7B02G265100.1.cds1"/>
    </source>
</evidence>
<accession>A0A3B6SP05</accession>
<dbReference type="EnsemblPlants" id="TraesCS7B02G265100.1">
    <property type="protein sequence ID" value="TraesCS7B02G265100.1.cds1"/>
    <property type="gene ID" value="TraesCS7B02G265100"/>
</dbReference>